<sequence>MSVADLITSVADGVGRITLNRPHVLNALTHEMISGIADALERWRTDSEVAMVVIDGAGDRGLCAGGDIRGLREHALSGRNDLSRRFWRDEYELCATIDEYPKPYIAFMTGITMGGGVGVSAHGSIRIVTETSRVAMPETRIGFSPDVGGSWLLARAPGELGTYLALNGVTMSGADAVACGFADYYVPVDRLPHLLQAFGERADPGSPGEVVLLFDETPPASELEQKREWIDRCYSADSVAEILERLRDEAGAAAAAAALELESLSPMALTVALAAVRRARELGSLRDVLAQEYRTSAWLAAQPDLAEGIRAQVVDKDRSPNWTPSSLDAVPDSLAAAALAHEPPRH</sequence>
<comment type="catalytic activity">
    <reaction evidence="1">
        <text>3-hydroxy-2-methylpropanoyl-CoA + H2O = 3-hydroxy-2-methylpropanoate + CoA + H(+)</text>
        <dbReference type="Rhea" id="RHEA:20888"/>
        <dbReference type="ChEBI" id="CHEBI:11805"/>
        <dbReference type="ChEBI" id="CHEBI:15377"/>
        <dbReference type="ChEBI" id="CHEBI:15378"/>
        <dbReference type="ChEBI" id="CHEBI:57287"/>
        <dbReference type="ChEBI" id="CHEBI:57340"/>
        <dbReference type="EC" id="3.1.2.4"/>
    </reaction>
</comment>
<evidence type="ECO:0000256" key="1">
    <source>
        <dbReference type="ARBA" id="ARBA00001709"/>
    </source>
</evidence>
<evidence type="ECO:0000313" key="5">
    <source>
        <dbReference type="EMBL" id="RLQ83936.1"/>
    </source>
</evidence>
<accession>A0A3L7J0D5</accession>
<dbReference type="InterPro" id="IPR032259">
    <property type="entry name" value="HIBYL-CoA-H"/>
</dbReference>
<dbReference type="AlphaFoldDB" id="A0A3L7J0D5"/>
<dbReference type="GO" id="GO:0003860">
    <property type="term" value="F:3-hydroxyisobutyryl-CoA hydrolase activity"/>
    <property type="evidence" value="ECO:0007669"/>
    <property type="project" value="UniProtKB-EC"/>
</dbReference>
<dbReference type="GO" id="GO:0005829">
    <property type="term" value="C:cytosol"/>
    <property type="evidence" value="ECO:0007669"/>
    <property type="project" value="TreeGrafter"/>
</dbReference>
<dbReference type="PANTHER" id="PTHR43176:SF3">
    <property type="entry name" value="3-HYDROXYISOBUTYRYL-COA HYDROLASE, MITOCHONDRIAL"/>
    <property type="match status" value="1"/>
</dbReference>
<dbReference type="Pfam" id="PF16113">
    <property type="entry name" value="ECH_2"/>
    <property type="match status" value="1"/>
</dbReference>
<dbReference type="PANTHER" id="PTHR43176">
    <property type="entry name" value="3-HYDROXYISOBUTYRYL-COA HYDROLASE-RELATED"/>
    <property type="match status" value="1"/>
</dbReference>
<protein>
    <recommendedName>
        <fullName evidence="2">3-hydroxyisobutyryl-CoA hydrolase</fullName>
        <ecNumber evidence="2">3.1.2.4</ecNumber>
    </recommendedName>
</protein>
<dbReference type="GO" id="GO:0006574">
    <property type="term" value="P:L-valine catabolic process"/>
    <property type="evidence" value="ECO:0007669"/>
    <property type="project" value="TreeGrafter"/>
</dbReference>
<comment type="caution">
    <text evidence="5">The sequence shown here is derived from an EMBL/GenBank/DDBJ whole genome shotgun (WGS) entry which is preliminary data.</text>
</comment>
<dbReference type="EMBL" id="RCWJ01000002">
    <property type="protein sequence ID" value="RLQ83936.1"/>
    <property type="molecule type" value="Genomic_DNA"/>
</dbReference>
<dbReference type="InterPro" id="IPR029045">
    <property type="entry name" value="ClpP/crotonase-like_dom_sf"/>
</dbReference>
<gene>
    <name evidence="5" type="ORF">D9V28_06695</name>
</gene>
<evidence type="ECO:0000313" key="6">
    <source>
        <dbReference type="Proteomes" id="UP000282460"/>
    </source>
</evidence>
<dbReference type="Gene3D" id="3.90.226.10">
    <property type="entry name" value="2-enoyl-CoA Hydratase, Chain A, domain 1"/>
    <property type="match status" value="1"/>
</dbReference>
<dbReference type="EC" id="3.1.2.4" evidence="2"/>
<dbReference type="Proteomes" id="UP000282460">
    <property type="component" value="Unassembled WGS sequence"/>
</dbReference>
<dbReference type="SUPFAM" id="SSF52096">
    <property type="entry name" value="ClpP/crotonase"/>
    <property type="match status" value="1"/>
</dbReference>
<dbReference type="CDD" id="cd06558">
    <property type="entry name" value="crotonase-like"/>
    <property type="match status" value="1"/>
</dbReference>
<dbReference type="GO" id="GO:0016853">
    <property type="term" value="F:isomerase activity"/>
    <property type="evidence" value="ECO:0007669"/>
    <property type="project" value="UniProtKB-KW"/>
</dbReference>
<keyword evidence="3" id="KW-0378">Hydrolase</keyword>
<evidence type="ECO:0000259" key="4">
    <source>
        <dbReference type="Pfam" id="PF16113"/>
    </source>
</evidence>
<reference evidence="5 6" key="1">
    <citation type="submission" date="2018-10" db="EMBL/GenBank/DDBJ databases">
        <authorList>
            <person name="Li J."/>
        </authorList>
    </citation>
    <scope>NUCLEOTIDE SEQUENCE [LARGE SCALE GENOMIC DNA]</scope>
    <source>
        <strain evidence="5 6">ZD1-4</strain>
    </source>
</reference>
<name>A0A3L7J0D5_9MICO</name>
<feature type="domain" description="Enoyl-CoA hydratase/isomerase" evidence="4">
    <location>
        <begin position="14"/>
        <end position="336"/>
    </location>
</feature>
<keyword evidence="6" id="KW-1185">Reference proteome</keyword>
<organism evidence="5 6">
    <name type="scientific">Mycetocola zhadangensis</name>
    <dbReference type="NCBI Taxonomy" id="1164595"/>
    <lineage>
        <taxon>Bacteria</taxon>
        <taxon>Bacillati</taxon>
        <taxon>Actinomycetota</taxon>
        <taxon>Actinomycetes</taxon>
        <taxon>Micrococcales</taxon>
        <taxon>Microbacteriaceae</taxon>
        <taxon>Mycetocola</taxon>
    </lineage>
</organism>
<dbReference type="NCBIfam" id="NF004127">
    <property type="entry name" value="PRK05617.1"/>
    <property type="match status" value="1"/>
</dbReference>
<proteinExistence type="predicted"/>
<evidence type="ECO:0000256" key="2">
    <source>
        <dbReference type="ARBA" id="ARBA00011915"/>
    </source>
</evidence>
<dbReference type="OrthoDB" id="9790967at2"/>
<evidence type="ECO:0000256" key="3">
    <source>
        <dbReference type="ARBA" id="ARBA00022801"/>
    </source>
</evidence>
<keyword evidence="5" id="KW-0413">Isomerase</keyword>
<dbReference type="InterPro" id="IPR045004">
    <property type="entry name" value="ECH_dom"/>
</dbReference>